<dbReference type="RefSeq" id="XP_002793739.1">
    <property type="nucleotide sequence ID" value="XM_002793693.1"/>
</dbReference>
<dbReference type="GeneID" id="9096850"/>
<dbReference type="STRING" id="502779.C1H1K5"/>
<protein>
    <submittedName>
        <fullName evidence="1">Uncharacterized protein</fullName>
    </submittedName>
</protein>
<dbReference type="VEuPathDB" id="FungiDB:PAAG_04649"/>
<evidence type="ECO:0000313" key="1">
    <source>
        <dbReference type="EMBL" id="EEH33599.1"/>
    </source>
</evidence>
<dbReference type="EMBL" id="KN294002">
    <property type="protein sequence ID" value="EEH33599.1"/>
    <property type="molecule type" value="Genomic_DNA"/>
</dbReference>
<name>C1H1K5_PARBA</name>
<organism evidence="1 2">
    <name type="scientific">Paracoccidioides lutzii (strain ATCC MYA-826 / Pb01)</name>
    <name type="common">Paracoccidioides brasiliensis</name>
    <dbReference type="NCBI Taxonomy" id="502779"/>
    <lineage>
        <taxon>Eukaryota</taxon>
        <taxon>Fungi</taxon>
        <taxon>Dikarya</taxon>
        <taxon>Ascomycota</taxon>
        <taxon>Pezizomycotina</taxon>
        <taxon>Eurotiomycetes</taxon>
        <taxon>Eurotiomycetidae</taxon>
        <taxon>Onygenales</taxon>
        <taxon>Ajellomycetaceae</taxon>
        <taxon>Paracoccidioides</taxon>
    </lineage>
</organism>
<dbReference type="KEGG" id="pbl:PAAG_04649"/>
<reference evidence="1 2" key="1">
    <citation type="journal article" date="2011" name="PLoS Genet.">
        <title>Comparative genomic analysis of human fungal pathogens causing paracoccidioidomycosis.</title>
        <authorList>
            <person name="Desjardins C.A."/>
            <person name="Champion M.D."/>
            <person name="Holder J.W."/>
            <person name="Muszewska A."/>
            <person name="Goldberg J."/>
            <person name="Bailao A.M."/>
            <person name="Brigido M.M."/>
            <person name="Ferreira M.E."/>
            <person name="Garcia A.M."/>
            <person name="Grynberg M."/>
            <person name="Gujja S."/>
            <person name="Heiman D.I."/>
            <person name="Henn M.R."/>
            <person name="Kodira C.D."/>
            <person name="Leon-Narvaez H."/>
            <person name="Longo L.V."/>
            <person name="Ma L.J."/>
            <person name="Malavazi I."/>
            <person name="Matsuo A.L."/>
            <person name="Morais F.V."/>
            <person name="Pereira M."/>
            <person name="Rodriguez-Brito S."/>
            <person name="Sakthikumar S."/>
            <person name="Salem-Izacc S.M."/>
            <person name="Sykes S.M."/>
            <person name="Teixeira M.M."/>
            <person name="Vallejo M.C."/>
            <person name="Walter M.E."/>
            <person name="Yandava C."/>
            <person name="Young S."/>
            <person name="Zeng Q."/>
            <person name="Zucker J."/>
            <person name="Felipe M.S."/>
            <person name="Goldman G.H."/>
            <person name="Haas B.J."/>
            <person name="McEwen J.G."/>
            <person name="Nino-Vega G."/>
            <person name="Puccia R."/>
            <person name="San-Blas G."/>
            <person name="Soares C.M."/>
            <person name="Birren B.W."/>
            <person name="Cuomo C.A."/>
        </authorList>
    </citation>
    <scope>NUCLEOTIDE SEQUENCE [LARGE SCALE GENOMIC DNA]</scope>
    <source>
        <strain evidence="2">ATCC MYA-826 / Pb01</strain>
    </source>
</reference>
<dbReference type="Proteomes" id="UP000002059">
    <property type="component" value="Partially assembled WGS sequence"/>
</dbReference>
<dbReference type="HOGENOM" id="CLU_1225106_0_0_1"/>
<dbReference type="AlphaFoldDB" id="C1H1K5"/>
<proteinExistence type="predicted"/>
<accession>C1H1K5</accession>
<dbReference type="OrthoDB" id="5068804at2759"/>
<keyword evidence="2" id="KW-1185">Reference proteome</keyword>
<sequence length="226" mass="26123">MDLVLYNPDEVLNTPTYSFMLLLPQALLMDLSYTLQTPKNVRQSELQSSKIKQLHQKSWIKIHSFHACTQKQLVMNYSLDADYCPLYSAGKSKRNYFPSNYPHRCMLSLSSTPRSGHEAPRGTLEGLDFCKINALDEKHVRQAVEYFFSWSALALHMTFRYTPQHAYCIGRPSRAKISKIQRELLTKPDIEEIQKDMKDGGLRSSELQYSGSYYHASISNKEELTR</sequence>
<gene>
    <name evidence="1" type="ORF">PAAG_04649</name>
</gene>
<evidence type="ECO:0000313" key="2">
    <source>
        <dbReference type="Proteomes" id="UP000002059"/>
    </source>
</evidence>